<reference evidence="2" key="1">
    <citation type="submission" date="2020-05" db="EMBL/GenBank/DDBJ databases">
        <authorList>
            <person name="Chiriac C."/>
            <person name="Salcher M."/>
            <person name="Ghai R."/>
            <person name="Kavagutti S V."/>
        </authorList>
    </citation>
    <scope>NUCLEOTIDE SEQUENCE</scope>
</reference>
<proteinExistence type="predicted"/>
<feature type="transmembrane region" description="Helical" evidence="1">
    <location>
        <begin position="28"/>
        <end position="44"/>
    </location>
</feature>
<gene>
    <name evidence="2" type="ORF">UFOPK4035_00470</name>
</gene>
<evidence type="ECO:0000256" key="1">
    <source>
        <dbReference type="SAM" id="Phobius"/>
    </source>
</evidence>
<keyword evidence="1" id="KW-1133">Transmembrane helix</keyword>
<dbReference type="EMBL" id="CAFBOX010000058">
    <property type="protein sequence ID" value="CAB4995622.1"/>
    <property type="molecule type" value="Genomic_DNA"/>
</dbReference>
<organism evidence="2">
    <name type="scientific">freshwater metagenome</name>
    <dbReference type="NCBI Taxonomy" id="449393"/>
    <lineage>
        <taxon>unclassified sequences</taxon>
        <taxon>metagenomes</taxon>
        <taxon>ecological metagenomes</taxon>
    </lineage>
</organism>
<evidence type="ECO:0000313" key="2">
    <source>
        <dbReference type="EMBL" id="CAB4995622.1"/>
    </source>
</evidence>
<dbReference type="AlphaFoldDB" id="A0A6J7NYF4"/>
<keyword evidence="1" id="KW-0812">Transmembrane</keyword>
<accession>A0A6J7NYF4</accession>
<protein>
    <submittedName>
        <fullName evidence="2">Unannotated protein</fullName>
    </submittedName>
</protein>
<keyword evidence="1" id="KW-0472">Membrane</keyword>
<sequence>MSAAGKDAPEPEMLTPACAGVVATKPNAIAIAATFAIFEIFMYFPS</sequence>
<name>A0A6J7NYF4_9ZZZZ</name>